<organism evidence="8 9">
    <name type="scientific">Hyaloscypha bicolor E</name>
    <dbReference type="NCBI Taxonomy" id="1095630"/>
    <lineage>
        <taxon>Eukaryota</taxon>
        <taxon>Fungi</taxon>
        <taxon>Dikarya</taxon>
        <taxon>Ascomycota</taxon>
        <taxon>Pezizomycotina</taxon>
        <taxon>Leotiomycetes</taxon>
        <taxon>Helotiales</taxon>
        <taxon>Hyaloscyphaceae</taxon>
        <taxon>Hyaloscypha</taxon>
        <taxon>Hyaloscypha bicolor</taxon>
    </lineage>
</organism>
<dbReference type="STRING" id="1095630.A0A2J6TKL8"/>
<evidence type="ECO:0000313" key="8">
    <source>
        <dbReference type="EMBL" id="PMD63569.1"/>
    </source>
</evidence>
<dbReference type="PANTHER" id="PTHR23112">
    <property type="entry name" value="G PROTEIN-COUPLED RECEPTOR 157-RELATED"/>
    <property type="match status" value="1"/>
</dbReference>
<dbReference type="InterPro" id="IPR022596">
    <property type="entry name" value="GPR1/2/3_C"/>
</dbReference>
<evidence type="ECO:0000313" key="9">
    <source>
        <dbReference type="Proteomes" id="UP000235371"/>
    </source>
</evidence>
<dbReference type="GO" id="GO:0007189">
    <property type="term" value="P:adenylate cyclase-activating G protein-coupled receptor signaling pathway"/>
    <property type="evidence" value="ECO:0007669"/>
    <property type="project" value="TreeGrafter"/>
</dbReference>
<protein>
    <recommendedName>
        <fullName evidence="7">G protein-coupled receptor GPR1/2/3 C-terminal domain-containing protein</fullName>
    </recommendedName>
</protein>
<feature type="transmembrane region" description="Helical" evidence="6">
    <location>
        <begin position="120"/>
        <end position="142"/>
    </location>
</feature>
<feature type="compositionally biased region" description="Basic and acidic residues" evidence="5">
    <location>
        <begin position="369"/>
        <end position="379"/>
    </location>
</feature>
<dbReference type="RefSeq" id="XP_024740473.1">
    <property type="nucleotide sequence ID" value="XM_024877863.1"/>
</dbReference>
<evidence type="ECO:0000256" key="4">
    <source>
        <dbReference type="ARBA" id="ARBA00023136"/>
    </source>
</evidence>
<feature type="region of interest" description="Disordered" evidence="5">
    <location>
        <begin position="369"/>
        <end position="390"/>
    </location>
</feature>
<sequence>MPSSTSSLVLQATRGPNGYFPSPYSADPLLGDLRTILLPVAIMALVSFLSTLSLSCFITYHMVSWRKYYCTYPGYNQYLVLIFNLILADCQQSMAFLISFHWIAKNGILAPTTACFIQGWLVQVGDISSGIWVLSIAIHTWFSVVKGHQIEYIRFCYCLIGIWVFVLLLAIIGPISHPKTYFVNTGAWCWINQDYANYRLGLHYFWILLSQFGSVVIYAYIFCLLRYHIKQALPASRLASSEKISRAARFMVLYPTAYIALSLPLPAGRLALWSGAKVPLTFYCIGATLMTSCGFVDAVLYTLTRRILIREMGNAAPSMVDRTAITRTVAVGDNGVAITLGKRARKAQGTDLSDSTEDIWSIEKAVSFDDRSDVVHQERASASSSGEEDR</sequence>
<feature type="transmembrane region" description="Helical" evidence="6">
    <location>
        <begin position="280"/>
        <end position="303"/>
    </location>
</feature>
<accession>A0A2J6TKL8</accession>
<feature type="transmembrane region" description="Helical" evidence="6">
    <location>
        <begin position="154"/>
        <end position="175"/>
    </location>
</feature>
<evidence type="ECO:0000256" key="6">
    <source>
        <dbReference type="SAM" id="Phobius"/>
    </source>
</evidence>
<evidence type="ECO:0000256" key="2">
    <source>
        <dbReference type="ARBA" id="ARBA00022692"/>
    </source>
</evidence>
<dbReference type="InParanoid" id="A0A2J6TKL8"/>
<evidence type="ECO:0000259" key="7">
    <source>
        <dbReference type="Pfam" id="PF11970"/>
    </source>
</evidence>
<dbReference type="Proteomes" id="UP000235371">
    <property type="component" value="Unassembled WGS sequence"/>
</dbReference>
<evidence type="ECO:0000256" key="5">
    <source>
        <dbReference type="SAM" id="MobiDB-lite"/>
    </source>
</evidence>
<feature type="compositionally biased region" description="Polar residues" evidence="5">
    <location>
        <begin position="380"/>
        <end position="390"/>
    </location>
</feature>
<keyword evidence="2 6" id="KW-0812">Transmembrane</keyword>
<name>A0A2J6TKL8_9HELO</name>
<dbReference type="GO" id="GO:0005886">
    <property type="term" value="C:plasma membrane"/>
    <property type="evidence" value="ECO:0007669"/>
    <property type="project" value="TreeGrafter"/>
</dbReference>
<proteinExistence type="predicted"/>
<dbReference type="Pfam" id="PF05462">
    <property type="entry name" value="Dicty_CAR"/>
    <property type="match status" value="1"/>
</dbReference>
<dbReference type="EMBL" id="KZ613780">
    <property type="protein sequence ID" value="PMD63569.1"/>
    <property type="molecule type" value="Genomic_DNA"/>
</dbReference>
<evidence type="ECO:0000256" key="3">
    <source>
        <dbReference type="ARBA" id="ARBA00022989"/>
    </source>
</evidence>
<dbReference type="PANTHER" id="PTHR23112:SF37">
    <property type="entry name" value="G PROTEIN-COUPLED RECEPTOR GPR1"/>
    <property type="match status" value="1"/>
</dbReference>
<reference evidence="8 9" key="1">
    <citation type="submission" date="2016-04" db="EMBL/GenBank/DDBJ databases">
        <title>A degradative enzymes factory behind the ericoid mycorrhizal symbiosis.</title>
        <authorList>
            <consortium name="DOE Joint Genome Institute"/>
            <person name="Martino E."/>
            <person name="Morin E."/>
            <person name="Grelet G."/>
            <person name="Kuo A."/>
            <person name="Kohler A."/>
            <person name="Daghino S."/>
            <person name="Barry K."/>
            <person name="Choi C."/>
            <person name="Cichocki N."/>
            <person name="Clum A."/>
            <person name="Copeland A."/>
            <person name="Hainaut M."/>
            <person name="Haridas S."/>
            <person name="Labutti K."/>
            <person name="Lindquist E."/>
            <person name="Lipzen A."/>
            <person name="Khouja H.-R."/>
            <person name="Murat C."/>
            <person name="Ohm R."/>
            <person name="Olson A."/>
            <person name="Spatafora J."/>
            <person name="Veneault-Fourrey C."/>
            <person name="Henrissat B."/>
            <person name="Grigoriev I."/>
            <person name="Martin F."/>
            <person name="Perotto S."/>
        </authorList>
    </citation>
    <scope>NUCLEOTIDE SEQUENCE [LARGE SCALE GENOMIC DNA]</scope>
    <source>
        <strain evidence="8 9">E</strain>
    </source>
</reference>
<dbReference type="SUPFAM" id="SSF81321">
    <property type="entry name" value="Family A G protein-coupled receptor-like"/>
    <property type="match status" value="1"/>
</dbReference>
<dbReference type="Gene3D" id="1.20.1070.10">
    <property type="entry name" value="Rhodopsin 7-helix transmembrane proteins"/>
    <property type="match status" value="1"/>
</dbReference>
<dbReference type="AlphaFoldDB" id="A0A2J6TKL8"/>
<dbReference type="Pfam" id="PF11970">
    <property type="entry name" value="GPR_Gpa2_C"/>
    <property type="match status" value="1"/>
</dbReference>
<feature type="transmembrane region" description="Helical" evidence="6">
    <location>
        <begin position="36"/>
        <end position="58"/>
    </location>
</feature>
<evidence type="ECO:0000256" key="1">
    <source>
        <dbReference type="ARBA" id="ARBA00004141"/>
    </source>
</evidence>
<keyword evidence="3 6" id="KW-1133">Transmembrane helix</keyword>
<dbReference type="GO" id="GO:0004930">
    <property type="term" value="F:G protein-coupled receptor activity"/>
    <property type="evidence" value="ECO:0007669"/>
    <property type="project" value="TreeGrafter"/>
</dbReference>
<comment type="subcellular location">
    <subcellularLocation>
        <location evidence="1">Membrane</location>
        <topology evidence="1">Multi-pass membrane protein</topology>
    </subcellularLocation>
</comment>
<keyword evidence="4 6" id="KW-0472">Membrane</keyword>
<feature type="transmembrane region" description="Helical" evidence="6">
    <location>
        <begin position="204"/>
        <end position="227"/>
    </location>
</feature>
<dbReference type="OrthoDB" id="100006at2759"/>
<gene>
    <name evidence="8" type="ORF">K444DRAFT_584407</name>
</gene>
<feature type="domain" description="G protein-coupled receptor GPR1/2/3 C-terminal" evidence="7">
    <location>
        <begin position="241"/>
        <end position="306"/>
    </location>
</feature>
<keyword evidence="9" id="KW-1185">Reference proteome</keyword>
<feature type="transmembrane region" description="Helical" evidence="6">
    <location>
        <begin position="248"/>
        <end position="268"/>
    </location>
</feature>
<feature type="transmembrane region" description="Helical" evidence="6">
    <location>
        <begin position="78"/>
        <end position="100"/>
    </location>
</feature>
<dbReference type="GeneID" id="36585940"/>